<proteinExistence type="predicted"/>
<dbReference type="Proteomes" id="UP000476064">
    <property type="component" value="Chromosome"/>
</dbReference>
<organism evidence="1 2">
    <name type="scientific">Paenibacillus lycopersici</name>
    <dbReference type="NCBI Taxonomy" id="2704462"/>
    <lineage>
        <taxon>Bacteria</taxon>
        <taxon>Bacillati</taxon>
        <taxon>Bacillota</taxon>
        <taxon>Bacilli</taxon>
        <taxon>Bacillales</taxon>
        <taxon>Paenibacillaceae</taxon>
        <taxon>Paenibacillus</taxon>
    </lineage>
</organism>
<evidence type="ECO:0000313" key="1">
    <source>
        <dbReference type="EMBL" id="QHT58619.1"/>
    </source>
</evidence>
<dbReference type="RefSeq" id="WP_162354694.1">
    <property type="nucleotide sequence ID" value="NZ_CP048209.1"/>
</dbReference>
<name>A0A6C0FUM2_9BACL</name>
<evidence type="ECO:0000313" key="2">
    <source>
        <dbReference type="Proteomes" id="UP000476064"/>
    </source>
</evidence>
<dbReference type="AlphaFoldDB" id="A0A6C0FUM2"/>
<reference evidence="1 2" key="1">
    <citation type="submission" date="2020-01" db="EMBL/GenBank/DDBJ databases">
        <title>Paenibacillus sp. nov., isolated from tomato rhizosphere.</title>
        <authorList>
            <person name="Weon H.-Y."/>
            <person name="Lee S.A."/>
        </authorList>
    </citation>
    <scope>NUCLEOTIDE SEQUENCE [LARGE SCALE GENOMIC DNA]</scope>
    <source>
        <strain evidence="1 2">12200R-189</strain>
    </source>
</reference>
<keyword evidence="2" id="KW-1185">Reference proteome</keyword>
<protein>
    <submittedName>
        <fullName evidence="1">Uncharacterized protein</fullName>
    </submittedName>
</protein>
<dbReference type="KEGG" id="plyc:GXP70_00565"/>
<accession>A0A6C0FUM2</accession>
<sequence>MKEGQFLKLGTKARQYINFKSKATGQSISLVVEDLIERDMILNYEVYTRMEEFFKSNTDYHSE</sequence>
<dbReference type="EMBL" id="CP048209">
    <property type="protein sequence ID" value="QHT58619.1"/>
    <property type="molecule type" value="Genomic_DNA"/>
</dbReference>
<gene>
    <name evidence="1" type="ORF">GXP70_00565</name>
</gene>